<accession>A0A2Z6ZQZ0</accession>
<dbReference type="Proteomes" id="UP000250235">
    <property type="component" value="Unassembled WGS sequence"/>
</dbReference>
<feature type="compositionally biased region" description="Basic residues" evidence="1">
    <location>
        <begin position="38"/>
        <end position="56"/>
    </location>
</feature>
<sequence length="69" mass="8024">MIRERWPAITQQLARPAHGAAADRSRNKCATQASAVQHRSRNMRGHRALGRRHARRRHGHRQDFLLILI</sequence>
<keyword evidence="3" id="KW-1185">Reference proteome</keyword>
<protein>
    <submittedName>
        <fullName evidence="2">Uncharacterized protein</fullName>
    </submittedName>
</protein>
<dbReference type="AlphaFoldDB" id="A0A2Z6ZQZ0"/>
<reference evidence="2 3" key="1">
    <citation type="journal article" date="2015" name="Proc. Natl. Acad. Sci. U.S.A.">
        <title>The resurrection genome of Boea hygrometrica: A blueprint for survival of dehydration.</title>
        <authorList>
            <person name="Xiao L."/>
            <person name="Yang G."/>
            <person name="Zhang L."/>
            <person name="Yang X."/>
            <person name="Zhao S."/>
            <person name="Ji Z."/>
            <person name="Zhou Q."/>
            <person name="Hu M."/>
            <person name="Wang Y."/>
            <person name="Chen M."/>
            <person name="Xu Y."/>
            <person name="Jin H."/>
            <person name="Xiao X."/>
            <person name="Hu G."/>
            <person name="Bao F."/>
            <person name="Hu Y."/>
            <person name="Wan P."/>
            <person name="Li L."/>
            <person name="Deng X."/>
            <person name="Kuang T."/>
            <person name="Xiang C."/>
            <person name="Zhu J.K."/>
            <person name="Oliver M.J."/>
            <person name="He Y."/>
        </authorList>
    </citation>
    <scope>NUCLEOTIDE SEQUENCE [LARGE SCALE GENOMIC DNA]</scope>
    <source>
        <strain evidence="3">cv. XS01</strain>
    </source>
</reference>
<proteinExistence type="predicted"/>
<evidence type="ECO:0000313" key="2">
    <source>
        <dbReference type="EMBL" id="KZT75279.1"/>
    </source>
</evidence>
<feature type="region of interest" description="Disordered" evidence="1">
    <location>
        <begin position="1"/>
        <end position="56"/>
    </location>
</feature>
<evidence type="ECO:0000313" key="3">
    <source>
        <dbReference type="Proteomes" id="UP000250235"/>
    </source>
</evidence>
<dbReference type="EMBL" id="KV300384">
    <property type="protein sequence ID" value="KZT75279.1"/>
    <property type="molecule type" value="Genomic_DNA"/>
</dbReference>
<evidence type="ECO:0000256" key="1">
    <source>
        <dbReference type="SAM" id="MobiDB-lite"/>
    </source>
</evidence>
<organism evidence="2 3">
    <name type="scientific">Dorcoceras hygrometricum</name>
    <dbReference type="NCBI Taxonomy" id="472368"/>
    <lineage>
        <taxon>Eukaryota</taxon>
        <taxon>Viridiplantae</taxon>
        <taxon>Streptophyta</taxon>
        <taxon>Embryophyta</taxon>
        <taxon>Tracheophyta</taxon>
        <taxon>Spermatophyta</taxon>
        <taxon>Magnoliopsida</taxon>
        <taxon>eudicotyledons</taxon>
        <taxon>Gunneridae</taxon>
        <taxon>Pentapetalae</taxon>
        <taxon>asterids</taxon>
        <taxon>lamiids</taxon>
        <taxon>Lamiales</taxon>
        <taxon>Gesneriaceae</taxon>
        <taxon>Didymocarpoideae</taxon>
        <taxon>Trichosporeae</taxon>
        <taxon>Loxocarpinae</taxon>
        <taxon>Dorcoceras</taxon>
    </lineage>
</organism>
<feature type="compositionally biased region" description="Polar residues" evidence="1">
    <location>
        <begin position="28"/>
        <end position="37"/>
    </location>
</feature>
<name>A0A2Z6ZQZ0_9LAMI</name>
<gene>
    <name evidence="2" type="ORF">F511_47696</name>
</gene>